<evidence type="ECO:0000313" key="2">
    <source>
        <dbReference type="EMBL" id="EDM77227.1"/>
    </source>
</evidence>
<feature type="domain" description="DUF6748" evidence="1">
    <location>
        <begin position="34"/>
        <end position="227"/>
    </location>
</feature>
<sequence length="228" mass="24410">MAFTACDLEEDSGDAEFERSGSLSAEYAPPVADYFIVTRVDYRKCVSPLCGGWFVKRVNSDVTQCADGTWQAECHMFELDLSGLGLNPNTEEKFSEVFGNGGALVRGSLEEVDIGSYFPADTLVATEAWAGVTGQDPDGHFSRVDATGIQCVTFPCPYFFERALNTVVSDDLASVDLAASGANASQVEKGMAELNDTGLLIAGEHEIVSGPAGEMNGLLANEFYTRID</sequence>
<gene>
    <name evidence="2" type="ORF">PPSIR1_26798</name>
</gene>
<evidence type="ECO:0000259" key="1">
    <source>
        <dbReference type="Pfam" id="PF20533"/>
    </source>
</evidence>
<comment type="caution">
    <text evidence="2">The sequence shown here is derived from an EMBL/GenBank/DDBJ whole genome shotgun (WGS) entry which is preliminary data.</text>
</comment>
<dbReference type="AlphaFoldDB" id="A6GAC5"/>
<accession>A6GAC5</accession>
<dbReference type="eggNOG" id="ENOG502ZZNI">
    <property type="taxonomic scope" value="Bacteria"/>
</dbReference>
<name>A6GAC5_9BACT</name>
<evidence type="ECO:0000313" key="3">
    <source>
        <dbReference type="Proteomes" id="UP000005801"/>
    </source>
</evidence>
<dbReference type="Proteomes" id="UP000005801">
    <property type="component" value="Unassembled WGS sequence"/>
</dbReference>
<organism evidence="2 3">
    <name type="scientific">Plesiocystis pacifica SIR-1</name>
    <dbReference type="NCBI Taxonomy" id="391625"/>
    <lineage>
        <taxon>Bacteria</taxon>
        <taxon>Pseudomonadati</taxon>
        <taxon>Myxococcota</taxon>
        <taxon>Polyangia</taxon>
        <taxon>Nannocystales</taxon>
        <taxon>Nannocystaceae</taxon>
        <taxon>Plesiocystis</taxon>
    </lineage>
</organism>
<dbReference type="Pfam" id="PF20533">
    <property type="entry name" value="DUF6748"/>
    <property type="match status" value="1"/>
</dbReference>
<dbReference type="EMBL" id="ABCS01000050">
    <property type="protein sequence ID" value="EDM77227.1"/>
    <property type="molecule type" value="Genomic_DNA"/>
</dbReference>
<proteinExistence type="predicted"/>
<keyword evidence="3" id="KW-1185">Reference proteome</keyword>
<reference evidence="2 3" key="1">
    <citation type="submission" date="2007-06" db="EMBL/GenBank/DDBJ databases">
        <authorList>
            <person name="Shimkets L."/>
            <person name="Ferriera S."/>
            <person name="Johnson J."/>
            <person name="Kravitz S."/>
            <person name="Beeson K."/>
            <person name="Sutton G."/>
            <person name="Rogers Y.-H."/>
            <person name="Friedman R."/>
            <person name="Frazier M."/>
            <person name="Venter J.C."/>
        </authorList>
    </citation>
    <scope>NUCLEOTIDE SEQUENCE [LARGE SCALE GENOMIC DNA]</scope>
    <source>
        <strain evidence="2 3">SIR-1</strain>
    </source>
</reference>
<dbReference type="STRING" id="391625.PPSIR1_26798"/>
<dbReference type="InterPro" id="IPR046636">
    <property type="entry name" value="DUF6748"/>
</dbReference>
<protein>
    <recommendedName>
        <fullName evidence="1">DUF6748 domain-containing protein</fullName>
    </recommendedName>
</protein>